<organism evidence="2 3">
    <name type="scientific">Pseudocercospora fijiensis (strain CIRAD86)</name>
    <name type="common">Black leaf streak disease fungus</name>
    <name type="synonym">Mycosphaerella fijiensis</name>
    <dbReference type="NCBI Taxonomy" id="383855"/>
    <lineage>
        <taxon>Eukaryota</taxon>
        <taxon>Fungi</taxon>
        <taxon>Dikarya</taxon>
        <taxon>Ascomycota</taxon>
        <taxon>Pezizomycotina</taxon>
        <taxon>Dothideomycetes</taxon>
        <taxon>Dothideomycetidae</taxon>
        <taxon>Mycosphaerellales</taxon>
        <taxon>Mycosphaerellaceae</taxon>
        <taxon>Pseudocercospora</taxon>
    </lineage>
</organism>
<dbReference type="KEGG" id="pfj:MYCFIDRAFT_78234"/>
<keyword evidence="3" id="KW-1185">Reference proteome</keyword>
<proteinExistence type="predicted"/>
<dbReference type="VEuPathDB" id="FungiDB:MYCFIDRAFT_78234"/>
<accession>M3ATN5</accession>
<sequence length="137" mass="15769">MTPDKMEELIDMSRELQDRALRAQAGINYLANHVALLNRTVLQRNIQQTDLGKLFVVHNKCLWHLACAYRMLDQAVDGAEVEKWKQDVKEDLPEVTRERVKEYVAMLDSKGGDKKVGVEKKESIDDTDESKVKREQA</sequence>
<feature type="region of interest" description="Disordered" evidence="1">
    <location>
        <begin position="111"/>
        <end position="137"/>
    </location>
</feature>
<dbReference type="HOGENOM" id="CLU_1866003_0_0_1"/>
<dbReference type="Proteomes" id="UP000016932">
    <property type="component" value="Unassembled WGS sequence"/>
</dbReference>
<evidence type="ECO:0000313" key="3">
    <source>
        <dbReference type="Proteomes" id="UP000016932"/>
    </source>
</evidence>
<dbReference type="GeneID" id="19341423"/>
<dbReference type="RefSeq" id="XP_007928957.1">
    <property type="nucleotide sequence ID" value="XM_007930766.1"/>
</dbReference>
<reference evidence="2 3" key="1">
    <citation type="journal article" date="2012" name="PLoS Pathog.">
        <title>Diverse lifestyles and strategies of plant pathogenesis encoded in the genomes of eighteen Dothideomycetes fungi.</title>
        <authorList>
            <person name="Ohm R.A."/>
            <person name="Feau N."/>
            <person name="Henrissat B."/>
            <person name="Schoch C.L."/>
            <person name="Horwitz B.A."/>
            <person name="Barry K.W."/>
            <person name="Condon B.J."/>
            <person name="Copeland A.C."/>
            <person name="Dhillon B."/>
            <person name="Glaser F."/>
            <person name="Hesse C.N."/>
            <person name="Kosti I."/>
            <person name="LaButti K."/>
            <person name="Lindquist E.A."/>
            <person name="Lucas S."/>
            <person name="Salamov A.A."/>
            <person name="Bradshaw R.E."/>
            <person name="Ciuffetti L."/>
            <person name="Hamelin R.C."/>
            <person name="Kema G.H.J."/>
            <person name="Lawrence C."/>
            <person name="Scott J.A."/>
            <person name="Spatafora J.W."/>
            <person name="Turgeon B.G."/>
            <person name="de Wit P.J.G.M."/>
            <person name="Zhong S."/>
            <person name="Goodwin S.B."/>
            <person name="Grigoriev I.V."/>
        </authorList>
    </citation>
    <scope>NUCLEOTIDE SEQUENCE [LARGE SCALE GENOMIC DNA]</scope>
    <source>
        <strain evidence="2 3">CIRAD86</strain>
    </source>
</reference>
<evidence type="ECO:0000313" key="2">
    <source>
        <dbReference type="EMBL" id="EME80523.1"/>
    </source>
</evidence>
<evidence type="ECO:0000256" key="1">
    <source>
        <dbReference type="SAM" id="MobiDB-lite"/>
    </source>
</evidence>
<dbReference type="EMBL" id="KB446561">
    <property type="protein sequence ID" value="EME80523.1"/>
    <property type="molecule type" value="Genomic_DNA"/>
</dbReference>
<gene>
    <name evidence="2" type="ORF">MYCFIDRAFT_78234</name>
</gene>
<dbReference type="AlphaFoldDB" id="M3ATN5"/>
<protein>
    <submittedName>
        <fullName evidence="2">Uncharacterized protein</fullName>
    </submittedName>
</protein>
<name>M3ATN5_PSEFD</name>